<dbReference type="OrthoDB" id="1524783at2"/>
<evidence type="ECO:0000313" key="4">
    <source>
        <dbReference type="Proteomes" id="UP000297914"/>
    </source>
</evidence>
<dbReference type="EMBL" id="QORL01000034">
    <property type="protein sequence ID" value="TFF73508.1"/>
    <property type="molecule type" value="Genomic_DNA"/>
</dbReference>
<evidence type="ECO:0000313" key="2">
    <source>
        <dbReference type="EMBL" id="TFF77434.1"/>
    </source>
</evidence>
<proteinExistence type="predicted"/>
<protein>
    <submittedName>
        <fullName evidence="2">Replication protein</fullName>
    </submittedName>
</protein>
<dbReference type="EMBL" id="QORK01000034">
    <property type="protein sequence ID" value="TFF77434.1"/>
    <property type="molecule type" value="Genomic_DNA"/>
</dbReference>
<organism evidence="2 4">
    <name type="scientific">Aeromonas taiwanensis</name>
    <dbReference type="NCBI Taxonomy" id="633417"/>
    <lineage>
        <taxon>Bacteria</taxon>
        <taxon>Pseudomonadati</taxon>
        <taxon>Pseudomonadota</taxon>
        <taxon>Gammaproteobacteria</taxon>
        <taxon>Aeromonadales</taxon>
        <taxon>Aeromonadaceae</taxon>
        <taxon>Aeromonas</taxon>
    </lineage>
</organism>
<dbReference type="Proteomes" id="UP000297720">
    <property type="component" value="Unassembled WGS sequence"/>
</dbReference>
<sequence length="336" mass="36825">MPNPSSNSARLALAELRRIVDPSPSGQAARSVPSARSKECVLSIRDRKLLDSAADIALGSTSENAVFMHTVLCQVGLPRRAVDGTSFERRSGGASLLVKAGELWDGKQFVQQPVPYGTKPRLILAYLNTYAVRHRTRDIEVGNSASAFLKMLGIQPNGGKRGSYTEFKKQMKALAACTLTIGFNTGTTASTVRGQPVKEFHAWLSNDDQQHNLWPGRIVLSEDYFDTLVTEQHAVPIDIRALHALSGSALAMDIYVMLAERLHRISGGKPVRLNWANLREQFGQEYATDTNGKKNFKTKFLKALVSVQAVYPKAKISQVRGGIQLFSSPPPIPKLV</sequence>
<gene>
    <name evidence="1" type="ORF">DRM93_14895</name>
    <name evidence="2" type="ORF">DRM94_14895</name>
</gene>
<reference evidence="2 4" key="1">
    <citation type="submission" date="2018-06" db="EMBL/GenBank/DDBJ databases">
        <title>Occurrence of a novel blaKPC-2- and qnrS2- harbouring IncP6 plasmid from Aeromonas taiwanensis isolates recovered from the river sediments.</title>
        <authorList>
            <person name="Zheng B."/>
            <person name="Yu X."/>
            <person name="Xiao Y."/>
        </authorList>
    </citation>
    <scope>NUCLEOTIDE SEQUENCE [LARGE SCALE GENOMIC DNA]</scope>
    <source>
        <strain evidence="1 3">1713</strain>
        <strain evidence="2 4">198</strain>
    </source>
</reference>
<dbReference type="Proteomes" id="UP000297914">
    <property type="component" value="Unassembled WGS sequence"/>
</dbReference>
<evidence type="ECO:0000313" key="1">
    <source>
        <dbReference type="EMBL" id="TFF73508.1"/>
    </source>
</evidence>
<evidence type="ECO:0000313" key="3">
    <source>
        <dbReference type="Proteomes" id="UP000297720"/>
    </source>
</evidence>
<dbReference type="Pfam" id="PF04796">
    <property type="entry name" value="RepA_C"/>
    <property type="match status" value="1"/>
</dbReference>
<dbReference type="InterPro" id="IPR006881">
    <property type="entry name" value="RepA_C"/>
</dbReference>
<accession>A0A5F0K8G0</accession>
<dbReference type="AlphaFoldDB" id="A0A5F0K8G0"/>
<comment type="caution">
    <text evidence="2">The sequence shown here is derived from an EMBL/GenBank/DDBJ whole genome shotgun (WGS) entry which is preliminary data.</text>
</comment>
<name>A0A5F0K8G0_9GAMM</name>
<keyword evidence="3" id="KW-1185">Reference proteome</keyword>